<dbReference type="CDD" id="cd00590">
    <property type="entry name" value="RRM_SF"/>
    <property type="match status" value="3"/>
</dbReference>
<dbReference type="InParanoid" id="A0A251U5A2"/>
<feature type="domain" description="RRM" evidence="4">
    <location>
        <begin position="343"/>
        <end position="425"/>
    </location>
</feature>
<dbReference type="Proteomes" id="UP000215914">
    <property type="component" value="Chromosome 8"/>
</dbReference>
<feature type="compositionally biased region" description="Polar residues" evidence="3">
    <location>
        <begin position="198"/>
        <end position="211"/>
    </location>
</feature>
<keyword evidence="1 2" id="KW-0694">RNA-binding</keyword>
<dbReference type="EMBL" id="MNCJ02000323">
    <property type="protein sequence ID" value="KAF5795239.1"/>
    <property type="molecule type" value="Genomic_DNA"/>
</dbReference>
<keyword evidence="7" id="KW-1185">Reference proteome</keyword>
<protein>
    <submittedName>
        <fullName evidence="6">Putative nucleotide-binding alpha-beta plait domain-containing protein</fullName>
    </submittedName>
    <submittedName>
        <fullName evidence="5">RNA recognition motif domain, nucleotide-binding alpha-beta plait domain superfamily</fullName>
    </submittedName>
</protein>
<dbReference type="InterPro" id="IPR000504">
    <property type="entry name" value="RRM_dom"/>
</dbReference>
<dbReference type="GO" id="GO:0003729">
    <property type="term" value="F:mRNA binding"/>
    <property type="evidence" value="ECO:0000318"/>
    <property type="project" value="GO_Central"/>
</dbReference>
<dbReference type="GO" id="GO:0005634">
    <property type="term" value="C:nucleus"/>
    <property type="evidence" value="ECO:0000318"/>
    <property type="project" value="GO_Central"/>
</dbReference>
<dbReference type="OrthoDB" id="3800936at2759"/>
<feature type="domain" description="RRM" evidence="4">
    <location>
        <begin position="262"/>
        <end position="341"/>
    </location>
</feature>
<dbReference type="InterPro" id="IPR012677">
    <property type="entry name" value="Nucleotide-bd_a/b_plait_sf"/>
</dbReference>
<dbReference type="Pfam" id="PF00076">
    <property type="entry name" value="RRM_1"/>
    <property type="match status" value="3"/>
</dbReference>
<dbReference type="OMA" id="NMHGRER"/>
<feature type="compositionally biased region" description="Basic and acidic residues" evidence="3">
    <location>
        <begin position="685"/>
        <end position="708"/>
    </location>
</feature>
<feature type="compositionally biased region" description="Basic and acidic residues" evidence="3">
    <location>
        <begin position="72"/>
        <end position="85"/>
    </location>
</feature>
<dbReference type="AlphaFoldDB" id="A0A251U5A2"/>
<accession>A0A251U5A2</accession>
<evidence type="ECO:0000259" key="4">
    <source>
        <dbReference type="PROSITE" id="PS50102"/>
    </source>
</evidence>
<evidence type="ECO:0000256" key="2">
    <source>
        <dbReference type="PROSITE-ProRule" id="PRU00176"/>
    </source>
</evidence>
<feature type="region of interest" description="Disordered" evidence="3">
    <location>
        <begin position="1"/>
        <end position="260"/>
    </location>
</feature>
<proteinExistence type="predicted"/>
<evidence type="ECO:0000313" key="7">
    <source>
        <dbReference type="Proteomes" id="UP000215914"/>
    </source>
</evidence>
<feature type="compositionally biased region" description="Low complexity" evidence="3">
    <location>
        <begin position="41"/>
        <end position="53"/>
    </location>
</feature>
<dbReference type="EMBL" id="CM007897">
    <property type="protein sequence ID" value="OTG18528.1"/>
    <property type="molecule type" value="Genomic_DNA"/>
</dbReference>
<dbReference type="SMART" id="SM00360">
    <property type="entry name" value="RRM"/>
    <property type="match status" value="3"/>
</dbReference>
<dbReference type="Gramene" id="mRNA:HanXRQr2_Chr08g0337301">
    <property type="protein sequence ID" value="mRNA:HanXRQr2_Chr08g0337301"/>
    <property type="gene ID" value="HanXRQr2_Chr08g0337301"/>
</dbReference>
<feature type="compositionally biased region" description="Acidic residues" evidence="3">
    <location>
        <begin position="109"/>
        <end position="157"/>
    </location>
</feature>
<feature type="compositionally biased region" description="Basic and acidic residues" evidence="3">
    <location>
        <begin position="534"/>
        <end position="543"/>
    </location>
</feature>
<dbReference type="SUPFAM" id="SSF54928">
    <property type="entry name" value="RNA-binding domain, RBD"/>
    <property type="match status" value="2"/>
</dbReference>
<feature type="compositionally biased region" description="Basic residues" evidence="3">
    <location>
        <begin position="675"/>
        <end position="684"/>
    </location>
</feature>
<feature type="region of interest" description="Disordered" evidence="3">
    <location>
        <begin position="527"/>
        <end position="708"/>
    </location>
</feature>
<organism evidence="6 7">
    <name type="scientific">Helianthus annuus</name>
    <name type="common">Common sunflower</name>
    <dbReference type="NCBI Taxonomy" id="4232"/>
    <lineage>
        <taxon>Eukaryota</taxon>
        <taxon>Viridiplantae</taxon>
        <taxon>Streptophyta</taxon>
        <taxon>Embryophyta</taxon>
        <taxon>Tracheophyta</taxon>
        <taxon>Spermatophyta</taxon>
        <taxon>Magnoliopsida</taxon>
        <taxon>eudicotyledons</taxon>
        <taxon>Gunneridae</taxon>
        <taxon>Pentapetalae</taxon>
        <taxon>asterids</taxon>
        <taxon>campanulids</taxon>
        <taxon>Asterales</taxon>
        <taxon>Asteraceae</taxon>
        <taxon>Asteroideae</taxon>
        <taxon>Heliantheae alliance</taxon>
        <taxon>Heliantheae</taxon>
        <taxon>Helianthus</taxon>
    </lineage>
</organism>
<evidence type="ECO:0000313" key="6">
    <source>
        <dbReference type="EMBL" id="OTG18528.1"/>
    </source>
</evidence>
<dbReference type="STRING" id="4232.A0A251U5A2"/>
<evidence type="ECO:0000256" key="3">
    <source>
        <dbReference type="SAM" id="MobiDB-lite"/>
    </source>
</evidence>
<evidence type="ECO:0000313" key="5">
    <source>
        <dbReference type="EMBL" id="KAF5795239.1"/>
    </source>
</evidence>
<dbReference type="Gene3D" id="3.30.70.330">
    <property type="match status" value="3"/>
</dbReference>
<gene>
    <name evidence="6" type="ORF">HannXRQ_Chr08g0224061</name>
    <name evidence="5" type="ORF">HanXRQr2_Chr08g0337301</name>
</gene>
<reference evidence="5" key="3">
    <citation type="submission" date="2020-06" db="EMBL/GenBank/DDBJ databases">
        <title>Helianthus annuus Genome sequencing and assembly Release 2.</title>
        <authorList>
            <person name="Gouzy J."/>
            <person name="Langlade N."/>
            <person name="Munos S."/>
        </authorList>
    </citation>
    <scope>NUCLEOTIDE SEQUENCE</scope>
    <source>
        <tissue evidence="5">Leaves</tissue>
    </source>
</reference>
<reference evidence="5 7" key="1">
    <citation type="journal article" date="2017" name="Nature">
        <title>The sunflower genome provides insights into oil metabolism, flowering and Asterid evolution.</title>
        <authorList>
            <person name="Badouin H."/>
            <person name="Gouzy J."/>
            <person name="Grassa C.J."/>
            <person name="Murat F."/>
            <person name="Staton S.E."/>
            <person name="Cottret L."/>
            <person name="Lelandais-Briere C."/>
            <person name="Owens G.L."/>
            <person name="Carrere S."/>
            <person name="Mayjonade B."/>
            <person name="Legrand L."/>
            <person name="Gill N."/>
            <person name="Kane N.C."/>
            <person name="Bowers J.E."/>
            <person name="Hubner S."/>
            <person name="Bellec A."/>
            <person name="Berard A."/>
            <person name="Berges H."/>
            <person name="Blanchet N."/>
            <person name="Boniface M.C."/>
            <person name="Brunel D."/>
            <person name="Catrice O."/>
            <person name="Chaidir N."/>
            <person name="Claudel C."/>
            <person name="Donnadieu C."/>
            <person name="Faraut T."/>
            <person name="Fievet G."/>
            <person name="Helmstetter N."/>
            <person name="King M."/>
            <person name="Knapp S.J."/>
            <person name="Lai Z."/>
            <person name="Le Paslier M.C."/>
            <person name="Lippi Y."/>
            <person name="Lorenzon L."/>
            <person name="Mandel J.R."/>
            <person name="Marage G."/>
            <person name="Marchand G."/>
            <person name="Marquand E."/>
            <person name="Bret-Mestries E."/>
            <person name="Morien E."/>
            <person name="Nambeesan S."/>
            <person name="Nguyen T."/>
            <person name="Pegot-Espagnet P."/>
            <person name="Pouilly N."/>
            <person name="Raftis F."/>
            <person name="Sallet E."/>
            <person name="Schiex T."/>
            <person name="Thomas J."/>
            <person name="Vandecasteele C."/>
            <person name="Vares D."/>
            <person name="Vear F."/>
            <person name="Vautrin S."/>
            <person name="Crespi M."/>
            <person name="Mangin B."/>
            <person name="Burke J.M."/>
            <person name="Salse J."/>
            <person name="Munos S."/>
            <person name="Vincourt P."/>
            <person name="Rieseberg L.H."/>
            <person name="Langlade N.B."/>
        </authorList>
    </citation>
    <scope>NUCLEOTIDE SEQUENCE [LARGE SCALE GENOMIC DNA]</scope>
    <source>
        <strain evidence="7">cv. SF193</strain>
        <tissue evidence="5">Leaves</tissue>
    </source>
</reference>
<reference evidence="6" key="2">
    <citation type="submission" date="2017-02" db="EMBL/GenBank/DDBJ databases">
        <title>Sunflower complete genome.</title>
        <authorList>
            <person name="Langlade N."/>
            <person name="Munos S."/>
        </authorList>
    </citation>
    <scope>NUCLEOTIDE SEQUENCE [LARGE SCALE GENOMIC DNA]</scope>
    <source>
        <tissue evidence="6">Leaves</tissue>
    </source>
</reference>
<feature type="domain" description="RRM" evidence="4">
    <location>
        <begin position="440"/>
        <end position="518"/>
    </location>
</feature>
<name>A0A251U5A2_HELAN</name>
<evidence type="ECO:0000256" key="1">
    <source>
        <dbReference type="ARBA" id="ARBA00022884"/>
    </source>
</evidence>
<feature type="compositionally biased region" description="Basic and acidic residues" evidence="3">
    <location>
        <begin position="166"/>
        <end position="183"/>
    </location>
</feature>
<dbReference type="PANTHER" id="PTHR21245">
    <property type="entry name" value="HETEROGENEOUS NUCLEAR RIBONUCLEOPROTEIN"/>
    <property type="match status" value="1"/>
</dbReference>
<feature type="compositionally biased region" description="Polar residues" evidence="3">
    <location>
        <begin position="638"/>
        <end position="650"/>
    </location>
</feature>
<feature type="compositionally biased region" description="Acidic residues" evidence="3">
    <location>
        <begin position="213"/>
        <end position="244"/>
    </location>
</feature>
<dbReference type="PROSITE" id="PS50102">
    <property type="entry name" value="RRM"/>
    <property type="match status" value="3"/>
</dbReference>
<sequence>MPPRRASVRRNKPTATTATTPVAAHQSPAPKVNPSDDLKVNEPVPEIPVPEQVSDPNPAEIEAVAVDVASESMKKEELNESKDENGVVEEDLPLGSEAVDEGKKVVDEETKEEEDVEEIENSDEEPEEGEEQEEDEEEPEEDEEPEEEQNAEIDSAQEETTATQVDDSKILNDNNNDVKDSDIGKSLCKNNDDIKGTTDMTSIQAVSTQTLAIEEDSMEDMYDDESDDENEGDDADNGGGEDQDPSIIGQDSSPDNKKEKGTELYVGKLDKNVVEEDLVNIFQQFGELKSTRIVRKPNNNKSKGFAFVRFASVDQAKRALSELKDGVEVRGKRVVISASQDNDTLYLGNICKTWTKEQVLQQLKEYGIGNIEVLRIPEDPKIDKKNKGFAFLEFKTHADAVEAFKRLKKPDVVFGRDISAKVAFAETPKHLSDEDMSHVTKVRLEGITKDWTEEKVKDICEKYGEIVKINLRPSTRGKYKDFGFVTFNSPESTRACVEGINNTAIGGEAKIKASIAKSQQMGQIQKQGFQGGYKVEKQSENSNKKTQSKSSKMKGVSNAQQAKTNKKHPSKNKMKDNIVKPQQKGPHKKDGESSKEAGLSKMKGDNASQHGQRKRKASSEQKLNAPDLGTPKKPRNGGQAQNSQPVSKAGSNKRKNASGNEAREDRGNRNAQGKKPFKKQKGNMHGRERDNFRKPKSDAYTRRGRDEYRNSSRYIDPYAAPKYAASASNDYHVASDHSLSTRRYKEMEPHAGYIEPSRSGYAPQHVVRATHSQHHQSMYLGPPSTGQSQLYPRYLDQPVMSQSHRGGYIETTAVAPEVQPYRDYRPSAIVHVARSPYESGLARVRHDDRGAGATYVGGPPLSASQVPDRTNYLGPPLSASQVPDRTNYYQAAGGSYGGAYNAHRGYY</sequence>
<feature type="compositionally biased region" description="Basic residues" evidence="3">
    <location>
        <begin position="1"/>
        <end position="12"/>
    </location>
</feature>
<dbReference type="InterPro" id="IPR035979">
    <property type="entry name" value="RBD_domain_sf"/>
</dbReference>
<feature type="compositionally biased region" description="Low complexity" evidence="3">
    <location>
        <begin position="13"/>
        <end position="24"/>
    </location>
</feature>